<accession>A0ABU4E5Q7</accession>
<keyword evidence="3" id="KW-0489">Methyltransferase</keyword>
<name>A0ABU4E5Q7_9ENTR</name>
<comment type="caution">
    <text evidence="3">The sequence shown here is derived from an EMBL/GenBank/DDBJ whole genome shotgun (WGS) entry which is preliminary data.</text>
</comment>
<dbReference type="Pfam" id="PF02384">
    <property type="entry name" value="N6_Mtase"/>
    <property type="match status" value="1"/>
</dbReference>
<dbReference type="RefSeq" id="WP_313079458.1">
    <property type="nucleotide sequence ID" value="NZ_JAWLOF010000014.1"/>
</dbReference>
<dbReference type="InterPro" id="IPR029063">
    <property type="entry name" value="SAM-dependent_MTases_sf"/>
</dbReference>
<evidence type="ECO:0000313" key="3">
    <source>
        <dbReference type="EMBL" id="MDV7024462.1"/>
    </source>
</evidence>
<reference evidence="3 4" key="1">
    <citation type="submission" date="2023-10" db="EMBL/GenBank/DDBJ databases">
        <authorList>
            <person name="Dale J."/>
        </authorList>
    </citation>
    <scope>NUCLEOTIDE SEQUENCE [LARGE SCALE GENOMIC DNA]</scope>
    <source>
        <strain evidence="3 4">2023EL-00970</strain>
    </source>
</reference>
<dbReference type="SUPFAM" id="SSF53335">
    <property type="entry name" value="S-adenosyl-L-methionine-dependent methyltransferases"/>
    <property type="match status" value="1"/>
</dbReference>
<gene>
    <name evidence="3" type="ORF">R4P48_17465</name>
</gene>
<evidence type="ECO:0000256" key="1">
    <source>
        <dbReference type="ARBA" id="ARBA00006594"/>
    </source>
</evidence>
<dbReference type="EMBL" id="JAWLOF010000014">
    <property type="protein sequence ID" value="MDV7024462.1"/>
    <property type="molecule type" value="Genomic_DNA"/>
</dbReference>
<evidence type="ECO:0000313" key="4">
    <source>
        <dbReference type="Proteomes" id="UP001187066"/>
    </source>
</evidence>
<comment type="similarity">
    <text evidence="1">Belongs to the N(4)/N(6)-methyltransferase family.</text>
</comment>
<dbReference type="GO" id="GO:0008168">
    <property type="term" value="F:methyltransferase activity"/>
    <property type="evidence" value="ECO:0007669"/>
    <property type="project" value="UniProtKB-KW"/>
</dbReference>
<dbReference type="InterPro" id="IPR003356">
    <property type="entry name" value="DNA_methylase_A-5"/>
</dbReference>
<evidence type="ECO:0000259" key="2">
    <source>
        <dbReference type="Pfam" id="PF02384"/>
    </source>
</evidence>
<keyword evidence="4" id="KW-1185">Reference proteome</keyword>
<organism evidence="3 4">
    <name type="scientific">Atlantibacter subterraneus</name>
    <dbReference type="NCBI Taxonomy" id="255519"/>
    <lineage>
        <taxon>Bacteria</taxon>
        <taxon>Pseudomonadati</taxon>
        <taxon>Pseudomonadota</taxon>
        <taxon>Gammaproteobacteria</taxon>
        <taxon>Enterobacterales</taxon>
        <taxon>Enterobacteriaceae</taxon>
        <taxon>Atlantibacter</taxon>
    </lineage>
</organism>
<dbReference type="PRINTS" id="PR00507">
    <property type="entry name" value="N12N6MTFRASE"/>
</dbReference>
<dbReference type="GO" id="GO:0032259">
    <property type="term" value="P:methylation"/>
    <property type="evidence" value="ECO:0007669"/>
    <property type="project" value="UniProtKB-KW"/>
</dbReference>
<feature type="domain" description="DNA methylase adenine-specific" evidence="2">
    <location>
        <begin position="136"/>
        <end position="235"/>
    </location>
</feature>
<proteinExistence type="inferred from homology"/>
<keyword evidence="3" id="KW-0808">Transferase</keyword>
<dbReference type="Gene3D" id="3.40.50.150">
    <property type="entry name" value="Vaccinia Virus protein VP39"/>
    <property type="match status" value="1"/>
</dbReference>
<sequence length="274" mass="30614">MSQLSLDSLFEAFDNLPAVVKQTPAIQPAPPVKTVSRMVTHDVARKQFISVFSDTGRHLRRWDVFSDFITLAASELDMARIRTPENIERTRKICERYSTADQENLKTLFCLLVCALEGKFQDFLGSVFMELELGSGDMGQYFTPYSVQSLMARMLMPGVAETISKEGWLTLSEPACGAAGMVIAYAECLLEAGFNPSEHMFVSCIDIDPIAADMAFIQLSLLGIAAEVTTGNALTLQLSRVRYTPVYYLNEWESRLNLRRQVDAMKRVLARMAA</sequence>
<protein>
    <submittedName>
        <fullName evidence="3">N-6 DNA methylase</fullName>
    </submittedName>
</protein>
<dbReference type="Proteomes" id="UP001187066">
    <property type="component" value="Unassembled WGS sequence"/>
</dbReference>